<dbReference type="AlphaFoldDB" id="A0A938WP56"/>
<feature type="active site" description="Charge relay system" evidence="5 6">
    <location>
        <position position="144"/>
    </location>
</feature>
<comment type="caution">
    <text evidence="10">The sequence shown here is derived from an EMBL/GenBank/DDBJ whole genome shotgun (WGS) entry which is preliminary data.</text>
</comment>
<feature type="signal peptide" evidence="8">
    <location>
        <begin position="1"/>
        <end position="20"/>
    </location>
</feature>
<feature type="domain" description="Peptidase S8/S53" evidence="9">
    <location>
        <begin position="135"/>
        <end position="324"/>
    </location>
</feature>
<reference evidence="10 11" key="1">
    <citation type="journal article" date="2021" name="Sci. Rep.">
        <title>The distribution of antibiotic resistance genes in chicken gut microbiota commensals.</title>
        <authorList>
            <person name="Juricova H."/>
            <person name="Matiasovicova J."/>
            <person name="Kubasova T."/>
            <person name="Cejkova D."/>
            <person name="Rychlik I."/>
        </authorList>
    </citation>
    <scope>NUCLEOTIDE SEQUENCE [LARGE SCALE GENOMIC DNA]</scope>
    <source>
        <strain evidence="10 11">An819</strain>
    </source>
</reference>
<dbReference type="InterPro" id="IPR023827">
    <property type="entry name" value="Peptidase_S8_Asp-AS"/>
</dbReference>
<feature type="domain" description="Peptidase S8/S53" evidence="9">
    <location>
        <begin position="434"/>
        <end position="599"/>
    </location>
</feature>
<proteinExistence type="inferred from homology"/>
<accession>A0A938WP56</accession>
<dbReference type="PRINTS" id="PR00723">
    <property type="entry name" value="SUBTILISIN"/>
</dbReference>
<dbReference type="InterPro" id="IPR000209">
    <property type="entry name" value="Peptidase_S8/S53_dom"/>
</dbReference>
<name>A0A938WP56_9BACT</name>
<dbReference type="InterPro" id="IPR023828">
    <property type="entry name" value="Peptidase_S8_Ser-AS"/>
</dbReference>
<dbReference type="PANTHER" id="PTHR43806:SF11">
    <property type="entry name" value="CEREVISIN-RELATED"/>
    <property type="match status" value="1"/>
</dbReference>
<feature type="active site" description="Charge relay system" evidence="5 6">
    <location>
        <position position="566"/>
    </location>
</feature>
<evidence type="ECO:0000256" key="8">
    <source>
        <dbReference type="SAM" id="SignalP"/>
    </source>
</evidence>
<dbReference type="Pfam" id="PF00082">
    <property type="entry name" value="Peptidase_S8"/>
    <property type="match status" value="2"/>
</dbReference>
<dbReference type="InterPro" id="IPR015500">
    <property type="entry name" value="Peptidase_S8_subtilisin-rel"/>
</dbReference>
<evidence type="ECO:0000313" key="11">
    <source>
        <dbReference type="Proteomes" id="UP000764045"/>
    </source>
</evidence>
<protein>
    <submittedName>
        <fullName evidence="10">S8 family serine peptidase</fullName>
    </submittedName>
</protein>
<evidence type="ECO:0000256" key="5">
    <source>
        <dbReference type="PIRSR" id="PIRSR615500-1"/>
    </source>
</evidence>
<dbReference type="PROSITE" id="PS00136">
    <property type="entry name" value="SUBTILASE_ASP"/>
    <property type="match status" value="1"/>
</dbReference>
<keyword evidence="11" id="KW-1185">Reference proteome</keyword>
<dbReference type="SUPFAM" id="SSF52743">
    <property type="entry name" value="Subtilisin-like"/>
    <property type="match status" value="1"/>
</dbReference>
<dbReference type="GO" id="GO:0004252">
    <property type="term" value="F:serine-type endopeptidase activity"/>
    <property type="evidence" value="ECO:0007669"/>
    <property type="project" value="UniProtKB-UniRule"/>
</dbReference>
<dbReference type="PROSITE" id="PS51892">
    <property type="entry name" value="SUBTILASE"/>
    <property type="match status" value="1"/>
</dbReference>
<dbReference type="Proteomes" id="UP000764045">
    <property type="component" value="Unassembled WGS sequence"/>
</dbReference>
<evidence type="ECO:0000256" key="2">
    <source>
        <dbReference type="ARBA" id="ARBA00022670"/>
    </source>
</evidence>
<evidence type="ECO:0000256" key="3">
    <source>
        <dbReference type="ARBA" id="ARBA00022801"/>
    </source>
</evidence>
<dbReference type="EMBL" id="JACJJL010000022">
    <property type="protein sequence ID" value="MBM6662473.1"/>
    <property type="molecule type" value="Genomic_DNA"/>
</dbReference>
<evidence type="ECO:0000256" key="1">
    <source>
        <dbReference type="ARBA" id="ARBA00011073"/>
    </source>
</evidence>
<dbReference type="PANTHER" id="PTHR43806">
    <property type="entry name" value="PEPTIDASE S8"/>
    <property type="match status" value="1"/>
</dbReference>
<organism evidence="10 11">
    <name type="scientific">Marseilla massiliensis</name>
    <dbReference type="NCBI Taxonomy" id="1841864"/>
    <lineage>
        <taxon>Bacteria</taxon>
        <taxon>Pseudomonadati</taxon>
        <taxon>Bacteroidota</taxon>
        <taxon>Bacteroidia</taxon>
        <taxon>Bacteroidales</taxon>
        <taxon>Prevotellaceae</taxon>
        <taxon>Marseilla</taxon>
    </lineage>
</organism>
<keyword evidence="2 6" id="KW-0645">Protease</keyword>
<evidence type="ECO:0000313" key="10">
    <source>
        <dbReference type="EMBL" id="MBM6662473.1"/>
    </source>
</evidence>
<keyword evidence="4 6" id="KW-0720">Serine protease</keyword>
<feature type="active site" description="Charge relay system" evidence="5 6">
    <location>
        <position position="204"/>
    </location>
</feature>
<gene>
    <name evidence="10" type="ORF">H6B30_12050</name>
</gene>
<comment type="similarity">
    <text evidence="1 6 7">Belongs to the peptidase S8 family.</text>
</comment>
<feature type="chain" id="PRO_5037213036" evidence="8">
    <location>
        <begin position="21"/>
        <end position="719"/>
    </location>
</feature>
<dbReference type="GO" id="GO:0006508">
    <property type="term" value="P:proteolysis"/>
    <property type="evidence" value="ECO:0007669"/>
    <property type="project" value="UniProtKB-KW"/>
</dbReference>
<dbReference type="InterPro" id="IPR036852">
    <property type="entry name" value="Peptidase_S8/S53_dom_sf"/>
</dbReference>
<dbReference type="PROSITE" id="PS00138">
    <property type="entry name" value="SUBTILASE_SER"/>
    <property type="match status" value="1"/>
</dbReference>
<evidence type="ECO:0000256" key="7">
    <source>
        <dbReference type="RuleBase" id="RU003355"/>
    </source>
</evidence>
<evidence type="ECO:0000256" key="4">
    <source>
        <dbReference type="ARBA" id="ARBA00022825"/>
    </source>
</evidence>
<evidence type="ECO:0000256" key="6">
    <source>
        <dbReference type="PROSITE-ProRule" id="PRU01240"/>
    </source>
</evidence>
<dbReference type="InterPro" id="IPR050131">
    <property type="entry name" value="Peptidase_S8_subtilisin-like"/>
</dbReference>
<dbReference type="InterPro" id="IPR022398">
    <property type="entry name" value="Peptidase_S8_His-AS"/>
</dbReference>
<keyword evidence="8" id="KW-0732">Signal</keyword>
<keyword evidence="3 6" id="KW-0378">Hydrolase</keyword>
<dbReference type="PROSITE" id="PS00137">
    <property type="entry name" value="SUBTILASE_HIS"/>
    <property type="match status" value="1"/>
</dbReference>
<dbReference type="RefSeq" id="WP_205110899.1">
    <property type="nucleotide sequence ID" value="NZ_JACJJL010000022.1"/>
</dbReference>
<evidence type="ECO:0000259" key="9">
    <source>
        <dbReference type="Pfam" id="PF00082"/>
    </source>
</evidence>
<sequence length="719" mass="72085">MLRQIFALLIAACFCQQPWAQSKLSPAARHLVAGLASGQASTRASAGATVSAYVHLAPGADVSALERLGATVNLRCGDIATARIPAGALEAAASLPGVAYVQTAVPVARMMDIVRPAVGADLVQAGSGLPRPFTGRGVVVGIIDAGFDYTHPNFRTPSGELRIRRVWEQGYGGGTPPEGFSYGSELAEPGQILAAGGDVASGSHGTHVAGIAAGSDGAEGAYLGIAPDADIVLVSISGADTETNVNVSDAMAYIYRYAESVGKPCVINVSLGVQAGPHDGTSTFDTLADAMLGPGRLLVGSVGNFGGINFHLSGDFSGPGPDTLRTFVDYRQALTTATAGGDIDIWGEPGMDLKVCVFTYSTSRGEIADSFSVSLPASGQATPGVSAVLSGTVGTMAAYGETSPLNGKPHVLVTSGVSRLRAGYSVGLWVVSASEGKVDVWADGNKLGLTSGGIDGWAEGDDLNSPAEIGGTGRGVISVGAYVTRNEFDTENVGHVGTGETMGGIASFSSHGPTADGRVKPDVAAPGSAVVSSASSHDATLSSQPVALYQQYGGRDYAYAYMQGTSMAAPVVTGTVAQWLEACPGLSPADVRRIIAATSVSDSYTGDVGPGGDCTWGFGKLDAMAGMQAVLDFASGLPGVAAVPSTVAVCPLGGGRVRIVAPAGSAVSVAVSRADGVAVMSADGVSPGHVADLSALPSGVYVVRASAAAGTACAKVAVR</sequence>
<dbReference type="Gene3D" id="3.40.50.200">
    <property type="entry name" value="Peptidase S8/S53 domain"/>
    <property type="match status" value="2"/>
</dbReference>